<evidence type="ECO:0000313" key="2">
    <source>
        <dbReference type="Proteomes" id="UP001162164"/>
    </source>
</evidence>
<proteinExistence type="predicted"/>
<protein>
    <recommendedName>
        <fullName evidence="3">DDE Tnp4 domain-containing protein</fullName>
    </recommendedName>
</protein>
<comment type="caution">
    <text evidence="1">The sequence shown here is derived from an EMBL/GenBank/DDBJ whole genome shotgun (WGS) entry which is preliminary data.</text>
</comment>
<dbReference type="EMBL" id="JAPWTJ010001165">
    <property type="protein sequence ID" value="KAJ8973465.1"/>
    <property type="molecule type" value="Genomic_DNA"/>
</dbReference>
<name>A0ABQ9J5S2_9CUCU</name>
<gene>
    <name evidence="1" type="ORF">NQ317_013459</name>
</gene>
<dbReference type="Proteomes" id="UP001162164">
    <property type="component" value="Unassembled WGS sequence"/>
</dbReference>
<organism evidence="1 2">
    <name type="scientific">Molorchus minor</name>
    <dbReference type="NCBI Taxonomy" id="1323400"/>
    <lineage>
        <taxon>Eukaryota</taxon>
        <taxon>Metazoa</taxon>
        <taxon>Ecdysozoa</taxon>
        <taxon>Arthropoda</taxon>
        <taxon>Hexapoda</taxon>
        <taxon>Insecta</taxon>
        <taxon>Pterygota</taxon>
        <taxon>Neoptera</taxon>
        <taxon>Endopterygota</taxon>
        <taxon>Coleoptera</taxon>
        <taxon>Polyphaga</taxon>
        <taxon>Cucujiformia</taxon>
        <taxon>Chrysomeloidea</taxon>
        <taxon>Cerambycidae</taxon>
        <taxon>Lamiinae</taxon>
        <taxon>Monochamini</taxon>
        <taxon>Molorchus</taxon>
    </lineage>
</organism>
<evidence type="ECO:0008006" key="3">
    <source>
        <dbReference type="Google" id="ProtNLM"/>
    </source>
</evidence>
<reference evidence="1" key="1">
    <citation type="journal article" date="2023" name="Insect Mol. Biol.">
        <title>Genome sequencing provides insights into the evolution of gene families encoding plant cell wall-degrading enzymes in longhorned beetles.</title>
        <authorList>
            <person name="Shin N.R."/>
            <person name="Okamura Y."/>
            <person name="Kirsch R."/>
            <person name="Pauchet Y."/>
        </authorList>
    </citation>
    <scope>NUCLEOTIDE SEQUENCE</scope>
    <source>
        <strain evidence="1">MMC_N1</strain>
    </source>
</reference>
<evidence type="ECO:0000313" key="1">
    <source>
        <dbReference type="EMBL" id="KAJ8973465.1"/>
    </source>
</evidence>
<keyword evidence="2" id="KW-1185">Reference proteome</keyword>
<accession>A0ABQ9J5S2</accession>
<sequence>MEDDVNLFNVLQAIVEIPGGDNNIVPDNEIPVYNEGYFEYIVPRYSKWRRLKYIDMSLSEEIPNVILAACILHNFVLNRNG</sequence>